<evidence type="ECO:0000313" key="3">
    <source>
        <dbReference type="Proteomes" id="UP001500443"/>
    </source>
</evidence>
<feature type="compositionally biased region" description="Low complexity" evidence="1">
    <location>
        <begin position="59"/>
        <end position="72"/>
    </location>
</feature>
<dbReference type="Proteomes" id="UP001500443">
    <property type="component" value="Unassembled WGS sequence"/>
</dbReference>
<sequence length="88" mass="9062">MPPTLKTDVSGPKGRSSTAPFGSRQAACSSSGLMQPSMEAATDTAPRAARDPAPPPRYSPAEAAAAASTSRSIAGVSRPVKVFCWLTW</sequence>
<evidence type="ECO:0000256" key="1">
    <source>
        <dbReference type="SAM" id="MobiDB-lite"/>
    </source>
</evidence>
<accession>A0ABP5K3R9</accession>
<dbReference type="EMBL" id="BAAAPF010000098">
    <property type="protein sequence ID" value="GAA2126630.1"/>
    <property type="molecule type" value="Genomic_DNA"/>
</dbReference>
<gene>
    <name evidence="2" type="ORF">GCM10009802_32650</name>
</gene>
<feature type="region of interest" description="Disordered" evidence="1">
    <location>
        <begin position="1"/>
        <end position="72"/>
    </location>
</feature>
<organism evidence="2 3">
    <name type="scientific">Streptomyces synnematoformans</name>
    <dbReference type="NCBI Taxonomy" id="415721"/>
    <lineage>
        <taxon>Bacteria</taxon>
        <taxon>Bacillati</taxon>
        <taxon>Actinomycetota</taxon>
        <taxon>Actinomycetes</taxon>
        <taxon>Kitasatosporales</taxon>
        <taxon>Streptomycetaceae</taxon>
        <taxon>Streptomyces</taxon>
    </lineage>
</organism>
<reference evidence="3" key="1">
    <citation type="journal article" date="2019" name="Int. J. Syst. Evol. Microbiol.">
        <title>The Global Catalogue of Microorganisms (GCM) 10K type strain sequencing project: providing services to taxonomists for standard genome sequencing and annotation.</title>
        <authorList>
            <consortium name="The Broad Institute Genomics Platform"/>
            <consortium name="The Broad Institute Genome Sequencing Center for Infectious Disease"/>
            <person name="Wu L."/>
            <person name="Ma J."/>
        </authorList>
    </citation>
    <scope>NUCLEOTIDE SEQUENCE [LARGE SCALE GENOMIC DNA]</scope>
    <source>
        <strain evidence="3">JCM 15481</strain>
    </source>
</reference>
<evidence type="ECO:0000313" key="2">
    <source>
        <dbReference type="EMBL" id="GAA2126630.1"/>
    </source>
</evidence>
<feature type="compositionally biased region" description="Polar residues" evidence="1">
    <location>
        <begin position="15"/>
        <end position="34"/>
    </location>
</feature>
<comment type="caution">
    <text evidence="2">The sequence shown here is derived from an EMBL/GenBank/DDBJ whole genome shotgun (WGS) entry which is preliminary data.</text>
</comment>
<protein>
    <submittedName>
        <fullName evidence="2">Uncharacterized protein</fullName>
    </submittedName>
</protein>
<proteinExistence type="predicted"/>
<name>A0ABP5K3R9_9ACTN</name>
<keyword evidence="3" id="KW-1185">Reference proteome</keyword>